<protein>
    <submittedName>
        <fullName evidence="1">Uncharacterized protein</fullName>
    </submittedName>
</protein>
<evidence type="ECO:0000313" key="2">
    <source>
        <dbReference type="Proteomes" id="UP000251666"/>
    </source>
</evidence>
<accession>A0A2Z4ZPI4</accession>
<dbReference type="AlphaFoldDB" id="A0A2Z4ZPI4"/>
<reference evidence="2" key="1">
    <citation type="journal article" date="2021" name="Front. Microbiol.">
        <title>Genomic Analysis of the 1-Aminocyclopropane-1-Carboxylate Deaminase-Producing Pseudomonas thivervalensis SC5 Reveals Its Multifaceted Roles in Soil and in Beneficial Interactions With Plants.</title>
        <authorList>
            <person name="Nascimento F.X."/>
            <person name="Uron P."/>
            <person name="Glick B.R."/>
            <person name="Giachini A."/>
            <person name="Rossi M.J."/>
        </authorList>
    </citation>
    <scope>NUCLEOTIDE SEQUENCE [LARGE SCALE GENOMIC DNA]</scope>
    <source>
        <strain evidence="2">PLM3</strain>
    </source>
</reference>
<dbReference type="KEGG" id="pthv:CE140_04355"/>
<dbReference type="Proteomes" id="UP000251666">
    <property type="component" value="Chromosome"/>
</dbReference>
<name>A0A2Z4ZPI4_9PSED</name>
<keyword evidence="2" id="KW-1185">Reference proteome</keyword>
<evidence type="ECO:0000313" key="1">
    <source>
        <dbReference type="EMBL" id="AXA59211.1"/>
    </source>
</evidence>
<organism evidence="1 2">
    <name type="scientific">Pseudomonas thivervalensis</name>
    <dbReference type="NCBI Taxonomy" id="86265"/>
    <lineage>
        <taxon>Bacteria</taxon>
        <taxon>Pseudomonadati</taxon>
        <taxon>Pseudomonadota</taxon>
        <taxon>Gammaproteobacteria</taxon>
        <taxon>Pseudomonadales</taxon>
        <taxon>Pseudomonadaceae</taxon>
        <taxon>Pseudomonas</taxon>
    </lineage>
</organism>
<sequence length="366" mass="40659">MIQIDKPVTFLLPFDRYSLTLSHRLLDSMGGVSRFLLRAIEQELSLAALIEVTALSESVLLNQLAYLQAHRYVQIEEGENGPLLWLTARGTSIVQVEHLLEDFSLTVWLDAFTLSRHAAHFVMFDYGTTHPQTLPANDAPSTVVTHVPRRTGRAGRSRLFDDANRLRGLLEQDGLKQLLEYCWGADCELITSELEHWAFELGMDEGEQAGLQVPIEYAAGELQLRLKTSNHHGKSDALPSLTLPVVEIAHVFKPIGNFPWTVELPSTRVQRLELVSSGTLSHFTTAAVVESEDARHARLPMCLGDGLPSELDSLTVAPGLCVETNARILQLLCSMDEVQLARHLQRTPDAFTLSHNLMTQEAAELA</sequence>
<dbReference type="RefSeq" id="WP_208666477.1">
    <property type="nucleotide sequence ID" value="NZ_CP022201.1"/>
</dbReference>
<dbReference type="EMBL" id="CP022202">
    <property type="protein sequence ID" value="AXA59211.1"/>
    <property type="molecule type" value="Genomic_DNA"/>
</dbReference>
<proteinExistence type="predicted"/>
<gene>
    <name evidence="1" type="ORF">CEQ51_03665</name>
</gene>